<evidence type="ECO:0000313" key="2">
    <source>
        <dbReference type="EMBL" id="CEJ61056.1"/>
    </source>
</evidence>
<feature type="region of interest" description="Disordered" evidence="1">
    <location>
        <begin position="168"/>
        <end position="201"/>
    </location>
</feature>
<dbReference type="STRING" id="104259.A0A0F7TYN6"/>
<dbReference type="PANTHER" id="PTHR37542:SF2">
    <property type="entry name" value="PROTEIN KINASE DOMAIN-CONTAINING PROTEIN"/>
    <property type="match status" value="1"/>
</dbReference>
<dbReference type="EMBL" id="CDHK01000010">
    <property type="protein sequence ID" value="CEJ61056.1"/>
    <property type="molecule type" value="Genomic_DNA"/>
</dbReference>
<dbReference type="Proteomes" id="UP000042958">
    <property type="component" value="Unassembled WGS sequence"/>
</dbReference>
<organism evidence="2 3">
    <name type="scientific">Penicillium brasilianum</name>
    <dbReference type="NCBI Taxonomy" id="104259"/>
    <lineage>
        <taxon>Eukaryota</taxon>
        <taxon>Fungi</taxon>
        <taxon>Dikarya</taxon>
        <taxon>Ascomycota</taxon>
        <taxon>Pezizomycotina</taxon>
        <taxon>Eurotiomycetes</taxon>
        <taxon>Eurotiomycetidae</taxon>
        <taxon>Eurotiales</taxon>
        <taxon>Aspergillaceae</taxon>
        <taxon>Penicillium</taxon>
    </lineage>
</organism>
<name>A0A0F7TYN6_PENBI</name>
<accession>A0A0F7TYN6</accession>
<evidence type="ECO:0000256" key="1">
    <source>
        <dbReference type="SAM" id="MobiDB-lite"/>
    </source>
</evidence>
<feature type="compositionally biased region" description="Low complexity" evidence="1">
    <location>
        <begin position="168"/>
        <end position="177"/>
    </location>
</feature>
<sequence length="234" mass="26237">MSVMRHGGSGFLQRRLTKLYTDTKTSCESVTTASKALDDPELVALHQSFQKQRDRLLSWGLDWSDASAAQPNDIDESLTAAGFSDVVESVMSTIQDLLNDAERVQHIEARMPSKEHKVDLPSKDTLGSRPLKTQWTDDDISRSKTILSDLTACIDTLYDLSTSRRTMASSMSSSKHSMAGRRSKTHPLPSHDKSYGSFSDSKQKIYSPKQTYMERPTITALRRMSKLQLHQIPV</sequence>
<gene>
    <name evidence="2" type="ORF">PMG11_09601</name>
</gene>
<evidence type="ECO:0008006" key="4">
    <source>
        <dbReference type="Google" id="ProtNLM"/>
    </source>
</evidence>
<keyword evidence="3" id="KW-1185">Reference proteome</keyword>
<evidence type="ECO:0000313" key="3">
    <source>
        <dbReference type="Proteomes" id="UP000042958"/>
    </source>
</evidence>
<reference evidence="3" key="1">
    <citation type="journal article" date="2015" name="Genome Announc.">
        <title>Draft genome sequence of the fungus Penicillium brasilianum MG11.</title>
        <authorList>
            <person name="Horn F."/>
            <person name="Linde J."/>
            <person name="Mattern D.J."/>
            <person name="Walther G."/>
            <person name="Guthke R."/>
            <person name="Brakhage A.A."/>
            <person name="Valiante V."/>
        </authorList>
    </citation>
    <scope>NUCLEOTIDE SEQUENCE [LARGE SCALE GENOMIC DNA]</scope>
    <source>
        <strain evidence="3">MG11</strain>
    </source>
</reference>
<dbReference type="PANTHER" id="PTHR37542">
    <property type="entry name" value="HELO DOMAIN-CONTAINING PROTEIN-RELATED"/>
    <property type="match status" value="1"/>
</dbReference>
<proteinExistence type="predicted"/>
<dbReference type="OrthoDB" id="5418235at2759"/>
<dbReference type="AlphaFoldDB" id="A0A0F7TYN6"/>
<protein>
    <recommendedName>
        <fullName evidence="4">Prion-inhibition and propagation HeLo domain-containing protein</fullName>
    </recommendedName>
</protein>